<sequence>MKKLSIIFILAGILVISCADLEVSTKSYPYIITEEVSDINASGATFNATVTGTNKNDVIDYGFVWDDTIASPVLTCSKKSLGQSVSDGKINCKIEGGLKNGAEYHVRAYIKSSKYLVYGNVLTFNSKGSNPPVITGFSPSNGGFSKTIVISGSHFDSKITKNRVKLGSLSVAVDSATENSLYVKVPSIQASDSVKINVEVAGMTATSSSYFSLLFPWTQRNKPSMMMAGNTVSFALQNNAYLIKPNSANLYVYNSATDLFTATPNLPEAPGNHPIAFSANNAGFLLINKTLWKLDTSTMTWSAQKAYPGTVSDYMFSFTIDNKAYVGNFHSAKDVWQYNPLTNSWNQVADFAGGLPDTPWGYFSFATSKSGYLGIDRSGGSVKQFWQYTPTTNLWTRKTDFMPEGYSDFCSFVINDKAYVGMGYIESAYAGAVSSSIWRYDETNDKWIKGISAPKTLAVHTSFVINNKAYILGWNAYFYSDYTNFLYQFDPSKQ</sequence>
<proteinExistence type="predicted"/>
<dbReference type="SUPFAM" id="SSF81296">
    <property type="entry name" value="E set domains"/>
    <property type="match status" value="1"/>
</dbReference>
<dbReference type="Gene3D" id="2.60.40.10">
    <property type="entry name" value="Immunoglobulins"/>
    <property type="match status" value="1"/>
</dbReference>
<reference evidence="4" key="1">
    <citation type="submission" date="2016-04" db="EMBL/GenBank/DDBJ databases">
        <title>Draft genome sequence of Paludibacter jiangxiensis strain NM7.</title>
        <authorList>
            <person name="Qiu Y."/>
            <person name="Matsuura N."/>
            <person name="Ohashi A."/>
            <person name="Tourlousse M.D."/>
            <person name="Sekiguchi Y."/>
        </authorList>
    </citation>
    <scope>NUCLEOTIDE SEQUENCE [LARGE SCALE GENOMIC DNA]</scope>
    <source>
        <strain evidence="4">NM7</strain>
    </source>
</reference>
<dbReference type="InterPro" id="IPR002909">
    <property type="entry name" value="IPT_dom"/>
</dbReference>
<dbReference type="STRING" id="681398.PJIAN_4264"/>
<evidence type="ECO:0000259" key="2">
    <source>
        <dbReference type="Pfam" id="PF01833"/>
    </source>
</evidence>
<comment type="caution">
    <text evidence="3">The sequence shown here is derived from an EMBL/GenBank/DDBJ whole genome shotgun (WGS) entry which is preliminary data.</text>
</comment>
<dbReference type="Proteomes" id="UP000076586">
    <property type="component" value="Unassembled WGS sequence"/>
</dbReference>
<feature type="signal peptide" evidence="1">
    <location>
        <begin position="1"/>
        <end position="19"/>
    </location>
</feature>
<dbReference type="InterPro" id="IPR015915">
    <property type="entry name" value="Kelch-typ_b-propeller"/>
</dbReference>
<evidence type="ECO:0000313" key="4">
    <source>
        <dbReference type="Proteomes" id="UP000076586"/>
    </source>
</evidence>
<feature type="domain" description="IPT/TIG" evidence="2">
    <location>
        <begin position="132"/>
        <end position="210"/>
    </location>
</feature>
<dbReference type="CDD" id="cd00603">
    <property type="entry name" value="IPT_PCSR"/>
    <property type="match status" value="1"/>
</dbReference>
<dbReference type="Pfam" id="PF01833">
    <property type="entry name" value="TIG"/>
    <property type="match status" value="1"/>
</dbReference>
<dbReference type="PANTHER" id="PTHR45632">
    <property type="entry name" value="LD33804P"/>
    <property type="match status" value="1"/>
</dbReference>
<dbReference type="InterPro" id="IPR013783">
    <property type="entry name" value="Ig-like_fold"/>
</dbReference>
<dbReference type="InterPro" id="IPR014756">
    <property type="entry name" value="Ig_E-set"/>
</dbReference>
<dbReference type="Gene3D" id="2.120.10.80">
    <property type="entry name" value="Kelch-type beta propeller"/>
    <property type="match status" value="1"/>
</dbReference>
<evidence type="ECO:0000313" key="3">
    <source>
        <dbReference type="EMBL" id="GAT63723.1"/>
    </source>
</evidence>
<keyword evidence="4" id="KW-1185">Reference proteome</keyword>
<organism evidence="3 4">
    <name type="scientific">Paludibacter jiangxiensis</name>
    <dbReference type="NCBI Taxonomy" id="681398"/>
    <lineage>
        <taxon>Bacteria</taxon>
        <taxon>Pseudomonadati</taxon>
        <taxon>Bacteroidota</taxon>
        <taxon>Bacteroidia</taxon>
        <taxon>Bacteroidales</taxon>
        <taxon>Paludibacteraceae</taxon>
        <taxon>Paludibacter</taxon>
    </lineage>
</organism>
<dbReference type="OrthoDB" id="103335at2"/>
<dbReference type="AlphaFoldDB" id="A0A161M5M7"/>
<keyword evidence="1" id="KW-0732">Signal</keyword>
<evidence type="ECO:0000256" key="1">
    <source>
        <dbReference type="SAM" id="SignalP"/>
    </source>
</evidence>
<reference evidence="4" key="2">
    <citation type="journal article" date="2017" name="Genome Announc.">
        <title>Draft genome sequence of Paludibacter jiangxiensis NM7(T), a propionate-producing fermentative bacterium.</title>
        <authorList>
            <person name="Qiu Y.-L."/>
            <person name="Tourlousse D.M."/>
            <person name="Matsuura N."/>
            <person name="Ohashi A."/>
            <person name="Sekiguchi Y."/>
        </authorList>
    </citation>
    <scope>NUCLEOTIDE SEQUENCE [LARGE SCALE GENOMIC DNA]</scope>
    <source>
        <strain evidence="4">NM7</strain>
    </source>
</reference>
<accession>A0A161M5M7</accession>
<gene>
    <name evidence="3" type="ORF">PJIAN_4264</name>
</gene>
<dbReference type="PROSITE" id="PS51257">
    <property type="entry name" value="PROKAR_LIPOPROTEIN"/>
    <property type="match status" value="1"/>
</dbReference>
<name>A0A161M5M7_9BACT</name>
<feature type="chain" id="PRO_5007824166" evidence="1">
    <location>
        <begin position="20"/>
        <end position="494"/>
    </location>
</feature>
<protein>
    <submittedName>
        <fullName evidence="3">IPT/TIG domain-containing protein</fullName>
    </submittedName>
</protein>
<dbReference type="SUPFAM" id="SSF117281">
    <property type="entry name" value="Kelch motif"/>
    <property type="match status" value="2"/>
</dbReference>
<dbReference type="EMBL" id="BDCR01000004">
    <property type="protein sequence ID" value="GAT63723.1"/>
    <property type="molecule type" value="Genomic_DNA"/>
</dbReference>
<dbReference type="RefSeq" id="WP_068705184.1">
    <property type="nucleotide sequence ID" value="NZ_BDCR01000004.1"/>
</dbReference>